<dbReference type="InterPro" id="IPR059065">
    <property type="entry name" value="Ig_Tag1-like_4th"/>
</dbReference>
<dbReference type="EMBL" id="JOWA01000087">
    <property type="protein sequence ID" value="KEZ44742.1"/>
    <property type="molecule type" value="Genomic_DNA"/>
</dbReference>
<comment type="caution">
    <text evidence="6">The sequence shown here is derived from an EMBL/GenBank/DDBJ whole genome shotgun (WGS) entry which is preliminary data.</text>
</comment>
<feature type="domain" description="Tag1 C-terminal" evidence="3">
    <location>
        <begin position="478"/>
        <end position="591"/>
    </location>
</feature>
<dbReference type="PANTHER" id="PTHR35895">
    <property type="entry name" value="CHROMOSOME 16, WHOLE GENOME SHOTGUN SEQUENCE"/>
    <property type="match status" value="1"/>
</dbReference>
<reference evidence="6 7" key="1">
    <citation type="journal article" date="2014" name="Genome Announc.">
        <title>Draft genome sequence of the pathogenic fungus Scedosporium apiospermum.</title>
        <authorList>
            <person name="Vandeputte P."/>
            <person name="Ghamrawi S."/>
            <person name="Rechenmann M."/>
            <person name="Iltis A."/>
            <person name="Giraud S."/>
            <person name="Fleury M."/>
            <person name="Thornton C."/>
            <person name="Delhaes L."/>
            <person name="Meyer W."/>
            <person name="Papon N."/>
            <person name="Bouchara J.P."/>
        </authorList>
    </citation>
    <scope>NUCLEOTIDE SEQUENCE [LARGE SCALE GENOMIC DNA]</scope>
    <source>
        <strain evidence="6 7">IHEM 14462</strain>
    </source>
</reference>
<dbReference type="PANTHER" id="PTHR35895:SF3">
    <property type="entry name" value="PRE-RRNA PROCESSING PROTEIN"/>
    <property type="match status" value="1"/>
</dbReference>
<dbReference type="KEGG" id="sapo:SAPIO_CDS2837"/>
<accession>A0A084GBN0</accession>
<dbReference type="Pfam" id="PF26174">
    <property type="entry name" value="LEA-2_1"/>
    <property type="match status" value="1"/>
</dbReference>
<feature type="domain" description="Tag1-like fourth Ig-like" evidence="4">
    <location>
        <begin position="602"/>
        <end position="716"/>
    </location>
</feature>
<evidence type="ECO:0000256" key="2">
    <source>
        <dbReference type="SAM" id="Phobius"/>
    </source>
</evidence>
<evidence type="ECO:0000259" key="5">
    <source>
        <dbReference type="Pfam" id="PF26153"/>
    </source>
</evidence>
<dbReference type="InterPro" id="IPR046368">
    <property type="entry name" value="Tag1"/>
</dbReference>
<dbReference type="Pfam" id="PF26150">
    <property type="entry name" value="LEA-2_4"/>
    <property type="match status" value="1"/>
</dbReference>
<feature type="domain" description="Tag1-like fifth Ig-like" evidence="5">
    <location>
        <begin position="741"/>
        <end position="852"/>
    </location>
</feature>
<dbReference type="OMA" id="HYNITKL"/>
<keyword evidence="7" id="KW-1185">Reference proteome</keyword>
<dbReference type="GeneID" id="27721909"/>
<evidence type="ECO:0000313" key="7">
    <source>
        <dbReference type="Proteomes" id="UP000028545"/>
    </source>
</evidence>
<evidence type="ECO:0000256" key="1">
    <source>
        <dbReference type="SAM" id="MobiDB-lite"/>
    </source>
</evidence>
<dbReference type="SUPFAM" id="SSF117070">
    <property type="entry name" value="LEA14-like"/>
    <property type="match status" value="1"/>
</dbReference>
<gene>
    <name evidence="6" type="ORF">SAPIO_CDS2837</name>
</gene>
<dbReference type="Pfam" id="PF26153">
    <property type="entry name" value="LEA-2L_5"/>
    <property type="match status" value="1"/>
</dbReference>
<dbReference type="VEuPathDB" id="FungiDB:SAPIO_CDS2837"/>
<dbReference type="GO" id="GO:0000329">
    <property type="term" value="C:fungal-type vacuole membrane"/>
    <property type="evidence" value="ECO:0007669"/>
    <property type="project" value="InterPro"/>
</dbReference>
<dbReference type="Pfam" id="PF22786">
    <property type="entry name" value="Tag1_C"/>
    <property type="match status" value="1"/>
</dbReference>
<keyword evidence="2" id="KW-1133">Transmembrane helix</keyword>
<dbReference type="InterPro" id="IPR055011">
    <property type="entry name" value="Tag1_C"/>
</dbReference>
<evidence type="ECO:0000259" key="4">
    <source>
        <dbReference type="Pfam" id="PF26150"/>
    </source>
</evidence>
<feature type="transmembrane region" description="Helical" evidence="2">
    <location>
        <begin position="90"/>
        <end position="110"/>
    </location>
</feature>
<proteinExistence type="predicted"/>
<sequence length="864" mass="93116">MSSDEESSVSTRASSRKGKAKATKADLQDDSSEVTPLLSGSASITRYDGEEHDAEDNDAQPEATSPRSADDRPSSSHSLKSYSSAGWPSIVAGVILISITISIMLVAFFVPAAVEEYAKQAAVLEPTNLSLESITATGVRARVQANFRLDGSRVRQDGPRRIGRVATWLVGSLGTEKTLVGVYLPEYDNILLGTAILPPMTISVTDGHSTSIDIIAELAPGDADGIRSVANQWLEGKLDRVRLLGKADVSLRTGVLPLGTHSVVESFIVEANKMPELPPYNISRLTFSDIPGSAPDKRAVGANVTILSYNKYPVELDVPELGFEVLVPNCAAADPLIPVALAVTEPLPIRANSEVAIDVHGAIEELPESLIRECPGSGSSPLDDFIHRYLNGKPANVVVRGRKLPNSDTPEWIGELLSSLAIPVPFPGRSFDDLIKEFSLTDVDFQLPDPLADPDSEDADPTVSGTIRAVAALPKELNLELNVTNIKATADVFYKKRPFGKLRIKDWQHANSTRSDDPASGEASLIINSRVEDVPLNITDSDVFTQVLQALIFGDKDVLLDIKALVDIKVETALGELVLNKVPTEGNIPVKHLPKGSLTKLHPSVDKVRVLKTTEDAIHIEAYVNVTNPTPYSAYIPFFTVNVIKNGSVIGDATIRNARIVPGKNENRLVSAVWEPARGGAKGRKIGVDLISGYLSGENITIAAKTHGGSIPSAPLIGKALSKLDIEVSAPKLNLPSDDPEDKNKFIRDATFHVFSSTATFTLVSPFEYNTLLLEWVNATAYYNHTEPVGHIEYGDSFAVPPGATKTPRLPVRWSADSIGYDAVRRALGGTLKLDAKADVTIRLGQYRETVWYIGKSIGSKIRP</sequence>
<evidence type="ECO:0000259" key="3">
    <source>
        <dbReference type="Pfam" id="PF22786"/>
    </source>
</evidence>
<protein>
    <submittedName>
        <fullName evidence="6">Pre-rRNA processing protein</fullName>
    </submittedName>
</protein>
<name>A0A084GBN0_PSEDA</name>
<keyword evidence="2" id="KW-0812">Transmembrane</keyword>
<dbReference type="Proteomes" id="UP000028545">
    <property type="component" value="Unassembled WGS sequence"/>
</dbReference>
<dbReference type="InterPro" id="IPR059066">
    <property type="entry name" value="Ig_Tag1-like_5th"/>
</dbReference>
<dbReference type="OrthoDB" id="5596576at2759"/>
<dbReference type="AlphaFoldDB" id="A0A084GBN0"/>
<keyword evidence="2" id="KW-0472">Membrane</keyword>
<evidence type="ECO:0000313" key="6">
    <source>
        <dbReference type="EMBL" id="KEZ44742.1"/>
    </source>
</evidence>
<dbReference type="HOGENOM" id="CLU_006918_0_0_1"/>
<dbReference type="RefSeq" id="XP_016644541.1">
    <property type="nucleotide sequence ID" value="XM_016785759.1"/>
</dbReference>
<feature type="region of interest" description="Disordered" evidence="1">
    <location>
        <begin position="1"/>
        <end position="83"/>
    </location>
</feature>
<feature type="compositionally biased region" description="Acidic residues" evidence="1">
    <location>
        <begin position="50"/>
        <end position="59"/>
    </location>
</feature>
<organism evidence="6 7">
    <name type="scientific">Pseudallescheria apiosperma</name>
    <name type="common">Scedosporium apiospermum</name>
    <dbReference type="NCBI Taxonomy" id="563466"/>
    <lineage>
        <taxon>Eukaryota</taxon>
        <taxon>Fungi</taxon>
        <taxon>Dikarya</taxon>
        <taxon>Ascomycota</taxon>
        <taxon>Pezizomycotina</taxon>
        <taxon>Sordariomycetes</taxon>
        <taxon>Hypocreomycetidae</taxon>
        <taxon>Microascales</taxon>
        <taxon>Microascaceae</taxon>
        <taxon>Scedosporium</taxon>
    </lineage>
</organism>